<evidence type="ECO:0000313" key="2">
    <source>
        <dbReference type="Proteomes" id="UP001233999"/>
    </source>
</evidence>
<evidence type="ECO:0000313" key="1">
    <source>
        <dbReference type="EMBL" id="KAJ9589670.1"/>
    </source>
</evidence>
<name>A0AAD7ZZ90_DIPPU</name>
<feature type="non-terminal residue" evidence="1">
    <location>
        <position position="1"/>
    </location>
</feature>
<dbReference type="EMBL" id="JASPKZ010004919">
    <property type="protein sequence ID" value="KAJ9589670.1"/>
    <property type="molecule type" value="Genomic_DNA"/>
</dbReference>
<protein>
    <submittedName>
        <fullName evidence="1">Uncharacterized protein</fullName>
    </submittedName>
</protein>
<keyword evidence="2" id="KW-1185">Reference proteome</keyword>
<reference evidence="1" key="1">
    <citation type="journal article" date="2023" name="IScience">
        <title>Live-bearing cockroach genome reveals convergent evolutionary mechanisms linked to viviparity in insects and beyond.</title>
        <authorList>
            <person name="Fouks B."/>
            <person name="Harrison M.C."/>
            <person name="Mikhailova A.A."/>
            <person name="Marchal E."/>
            <person name="English S."/>
            <person name="Carruthers M."/>
            <person name="Jennings E.C."/>
            <person name="Chiamaka E.L."/>
            <person name="Frigard R.A."/>
            <person name="Pippel M."/>
            <person name="Attardo G.M."/>
            <person name="Benoit J.B."/>
            <person name="Bornberg-Bauer E."/>
            <person name="Tobe S.S."/>
        </authorList>
    </citation>
    <scope>NUCLEOTIDE SEQUENCE</scope>
    <source>
        <strain evidence="1">Stay&amp;Tobe</strain>
    </source>
</reference>
<gene>
    <name evidence="1" type="ORF">L9F63_017114</name>
</gene>
<accession>A0AAD7ZZ90</accession>
<reference evidence="1" key="2">
    <citation type="submission" date="2023-05" db="EMBL/GenBank/DDBJ databases">
        <authorList>
            <person name="Fouks B."/>
        </authorList>
    </citation>
    <scope>NUCLEOTIDE SEQUENCE</scope>
    <source>
        <strain evidence="1">Stay&amp;Tobe</strain>
        <tissue evidence="1">Testes</tissue>
    </source>
</reference>
<proteinExistence type="predicted"/>
<sequence length="65" mass="7828">YLNCVRLAFRYMMEEVPLRLSSDERDFEVDESDFLLQPPDHEIRTSAFRYRNSRKCSKCFLCSNV</sequence>
<dbReference type="AlphaFoldDB" id="A0AAD7ZZ90"/>
<organism evidence="1 2">
    <name type="scientific">Diploptera punctata</name>
    <name type="common">Pacific beetle cockroach</name>
    <dbReference type="NCBI Taxonomy" id="6984"/>
    <lineage>
        <taxon>Eukaryota</taxon>
        <taxon>Metazoa</taxon>
        <taxon>Ecdysozoa</taxon>
        <taxon>Arthropoda</taxon>
        <taxon>Hexapoda</taxon>
        <taxon>Insecta</taxon>
        <taxon>Pterygota</taxon>
        <taxon>Neoptera</taxon>
        <taxon>Polyneoptera</taxon>
        <taxon>Dictyoptera</taxon>
        <taxon>Blattodea</taxon>
        <taxon>Blaberoidea</taxon>
        <taxon>Blaberidae</taxon>
        <taxon>Diplopterinae</taxon>
        <taxon>Diploptera</taxon>
    </lineage>
</organism>
<feature type="non-terminal residue" evidence="1">
    <location>
        <position position="65"/>
    </location>
</feature>
<dbReference type="Proteomes" id="UP001233999">
    <property type="component" value="Unassembled WGS sequence"/>
</dbReference>
<comment type="caution">
    <text evidence="1">The sequence shown here is derived from an EMBL/GenBank/DDBJ whole genome shotgun (WGS) entry which is preliminary data.</text>
</comment>